<dbReference type="SFLD" id="SFLDG01129">
    <property type="entry name" value="C1.5:_HAD__Beta-PGM__Phosphata"/>
    <property type="match status" value="1"/>
</dbReference>
<keyword evidence="6" id="KW-1185">Reference proteome</keyword>
<dbReference type="InterPro" id="IPR051400">
    <property type="entry name" value="HAD-like_hydrolase"/>
</dbReference>
<dbReference type="SFLD" id="SFLDS00003">
    <property type="entry name" value="Haloacid_Dehalogenase"/>
    <property type="match status" value="1"/>
</dbReference>
<keyword evidence="3 5" id="KW-0378">Hydrolase</keyword>
<sequence>MIKGLLFDYGGTIDTNGLHWGRVLWDSYEKHQAGVPEGVFLKAYSYGERALAIHPIIEPRHTFLDTLQLKVEQQFLFLRNEGIDLPASLGKAIAHDCYQFAKSSVQQAAPVLAQLANRYPLVMVSNFYGNLSTVLQDFGIAGYFQTIVESAVVGVRKPDAAIYALGVQELGFSPDECVVIGDSYSKDILPAKTVGCQTIWLNVKGWETTEVSSEADVEIDDFAQIPEVIGGL</sequence>
<keyword evidence="4" id="KW-0460">Magnesium</keyword>
<evidence type="ECO:0000256" key="2">
    <source>
        <dbReference type="ARBA" id="ARBA00022723"/>
    </source>
</evidence>
<evidence type="ECO:0000256" key="1">
    <source>
        <dbReference type="ARBA" id="ARBA00001946"/>
    </source>
</evidence>
<comment type="cofactor">
    <cofactor evidence="1">
        <name>Mg(2+)</name>
        <dbReference type="ChEBI" id="CHEBI:18420"/>
    </cofactor>
</comment>
<dbReference type="AlphaFoldDB" id="A0A7W5ZLV4"/>
<dbReference type="Pfam" id="PF00702">
    <property type="entry name" value="Hydrolase"/>
    <property type="match status" value="1"/>
</dbReference>
<keyword evidence="2" id="KW-0479">Metal-binding</keyword>
<protein>
    <submittedName>
        <fullName evidence="5">Putative hydrolase of the HAD superfamily</fullName>
    </submittedName>
</protein>
<dbReference type="RefSeq" id="WP_183975539.1">
    <property type="nucleotide sequence ID" value="NZ_JACIBY010000006.1"/>
</dbReference>
<dbReference type="PRINTS" id="PR00413">
    <property type="entry name" value="HADHALOGNASE"/>
</dbReference>
<dbReference type="SUPFAM" id="SSF56784">
    <property type="entry name" value="HAD-like"/>
    <property type="match status" value="1"/>
</dbReference>
<proteinExistence type="predicted"/>
<dbReference type="EMBL" id="JACIBY010000006">
    <property type="protein sequence ID" value="MBB3839361.1"/>
    <property type="molecule type" value="Genomic_DNA"/>
</dbReference>
<comment type="caution">
    <text evidence="5">The sequence shown here is derived from an EMBL/GenBank/DDBJ whole genome shotgun (WGS) entry which is preliminary data.</text>
</comment>
<dbReference type="GO" id="GO:0046872">
    <property type="term" value="F:metal ion binding"/>
    <property type="evidence" value="ECO:0007669"/>
    <property type="project" value="UniProtKB-KW"/>
</dbReference>
<name>A0A7W5ZLV4_9BACT</name>
<dbReference type="PANTHER" id="PTHR46470:SF2">
    <property type="entry name" value="GLYCERALDEHYDE 3-PHOSPHATE PHOSPHATASE"/>
    <property type="match status" value="1"/>
</dbReference>
<dbReference type="InterPro" id="IPR036412">
    <property type="entry name" value="HAD-like_sf"/>
</dbReference>
<organism evidence="5 6">
    <name type="scientific">Runella defluvii</name>
    <dbReference type="NCBI Taxonomy" id="370973"/>
    <lineage>
        <taxon>Bacteria</taxon>
        <taxon>Pseudomonadati</taxon>
        <taxon>Bacteroidota</taxon>
        <taxon>Cytophagia</taxon>
        <taxon>Cytophagales</taxon>
        <taxon>Spirosomataceae</taxon>
        <taxon>Runella</taxon>
    </lineage>
</organism>
<dbReference type="Gene3D" id="3.40.50.1000">
    <property type="entry name" value="HAD superfamily/HAD-like"/>
    <property type="match status" value="1"/>
</dbReference>
<evidence type="ECO:0000313" key="5">
    <source>
        <dbReference type="EMBL" id="MBB3839361.1"/>
    </source>
</evidence>
<dbReference type="PANTHER" id="PTHR46470">
    <property type="entry name" value="N-ACYLNEURAMINATE-9-PHOSPHATASE"/>
    <property type="match status" value="1"/>
</dbReference>
<dbReference type="GO" id="GO:0044281">
    <property type="term" value="P:small molecule metabolic process"/>
    <property type="evidence" value="ECO:0007669"/>
    <property type="project" value="UniProtKB-ARBA"/>
</dbReference>
<evidence type="ECO:0000313" key="6">
    <source>
        <dbReference type="Proteomes" id="UP000541352"/>
    </source>
</evidence>
<dbReference type="InterPro" id="IPR006439">
    <property type="entry name" value="HAD-SF_hydro_IA"/>
</dbReference>
<dbReference type="Proteomes" id="UP000541352">
    <property type="component" value="Unassembled WGS sequence"/>
</dbReference>
<reference evidence="5 6" key="1">
    <citation type="submission" date="2020-08" db="EMBL/GenBank/DDBJ databases">
        <title>Genomic Encyclopedia of Type Strains, Phase IV (KMG-IV): sequencing the most valuable type-strain genomes for metagenomic binning, comparative biology and taxonomic classification.</title>
        <authorList>
            <person name="Goeker M."/>
        </authorList>
    </citation>
    <scope>NUCLEOTIDE SEQUENCE [LARGE SCALE GENOMIC DNA]</scope>
    <source>
        <strain evidence="5 6">DSM 17976</strain>
    </source>
</reference>
<evidence type="ECO:0000256" key="4">
    <source>
        <dbReference type="ARBA" id="ARBA00022842"/>
    </source>
</evidence>
<evidence type="ECO:0000256" key="3">
    <source>
        <dbReference type="ARBA" id="ARBA00022801"/>
    </source>
</evidence>
<gene>
    <name evidence="5" type="ORF">FHS57_003367</name>
</gene>
<dbReference type="NCBIfam" id="TIGR01509">
    <property type="entry name" value="HAD-SF-IA-v3"/>
    <property type="match status" value="1"/>
</dbReference>
<dbReference type="NCBIfam" id="TIGR01549">
    <property type="entry name" value="HAD-SF-IA-v1"/>
    <property type="match status" value="1"/>
</dbReference>
<accession>A0A7W5ZLV4</accession>
<dbReference type="GO" id="GO:0016791">
    <property type="term" value="F:phosphatase activity"/>
    <property type="evidence" value="ECO:0007669"/>
    <property type="project" value="TreeGrafter"/>
</dbReference>
<dbReference type="InterPro" id="IPR023214">
    <property type="entry name" value="HAD_sf"/>
</dbReference>